<dbReference type="GO" id="GO:0008270">
    <property type="term" value="F:zinc ion binding"/>
    <property type="evidence" value="ECO:0007669"/>
    <property type="project" value="InterPro"/>
</dbReference>
<dbReference type="SMART" id="SM00066">
    <property type="entry name" value="GAL4"/>
    <property type="match status" value="1"/>
</dbReference>
<evidence type="ECO:0000313" key="9">
    <source>
        <dbReference type="Proteomes" id="UP000326950"/>
    </source>
</evidence>
<dbReference type="PROSITE" id="PS50048">
    <property type="entry name" value="ZN2_CY6_FUNGAL_2"/>
    <property type="match status" value="1"/>
</dbReference>
<dbReference type="CDD" id="cd00067">
    <property type="entry name" value="GAL4"/>
    <property type="match status" value="1"/>
</dbReference>
<evidence type="ECO:0000256" key="1">
    <source>
        <dbReference type="ARBA" id="ARBA00004123"/>
    </source>
</evidence>
<evidence type="ECO:0000256" key="6">
    <source>
        <dbReference type="ARBA" id="ARBA00023242"/>
    </source>
</evidence>
<dbReference type="Gene3D" id="4.10.240.10">
    <property type="entry name" value="Zn(2)-C6 fungal-type DNA-binding domain"/>
    <property type="match status" value="1"/>
</dbReference>
<proteinExistence type="predicted"/>
<sequence>METSRPRFDRKRRDQKPRVLLSCTRCRDKKLKCNRELPCANCLKRGQNAGCRYVAERPKHISPQERSSIDLRLQYLEQRLLNMERRRSLNDRSSSTPEDVRFHARQHDICPRDPEMQTVSRAARGPDPVAGLLLYENNGTRFINPGHWQAIMNNARLEPPNYSKTAAVHSSTEYPVLLSAIPQAMSIADLLAALPPRQMADSLVLRCLNSKEPSLIIIHVPTFKREYLEFWENPSAVSPSWLALLYGVLSCAVYIEHIMNPAVSECGLPAIFQKYRMNCAVALAKSNFMVPGRYKVEAAIMYLGIEYLQSNTLKAGISMLVGIVSRLAITMGYHRDPRPYQPQISSFEAEMRRRAWLVLLVTDSIVSRQTGLPRVIYPRIGDVTRPRNLLDEDFGPHTDALPPSRPEDQIDSNITYMLAMEQMLAVAGEVTNTVSGFTLEPKRTLELKQHLERIRDQLPRAFRMPPPEAIVSDDEAVIQRYGLEMIYQDARCVLHRQYLVTPRSEDQHQAFQWACVDAARQILALQSELFQGILGKPHNRHRVWFGASRSISDCMTAAMVICLEVINQSQSSQCPHGIVRGELIQLLKTSHTSWKFSLRPSLETTKAADIVATMLRLLGAGGVETPPTTLGDGGQQPISADNVDNAAKSAPTRIQEMLNGDFTSEMFDWPADHDGRPSGIVRCKTCMRLYQKLEEFEPSNRDEHCFQNLVLPFEKGNSLS</sequence>
<evidence type="ECO:0000259" key="7">
    <source>
        <dbReference type="PROSITE" id="PS50048"/>
    </source>
</evidence>
<dbReference type="PROSITE" id="PS00463">
    <property type="entry name" value="ZN2_CY6_FUNGAL_1"/>
    <property type="match status" value="1"/>
</dbReference>
<evidence type="ECO:0000256" key="2">
    <source>
        <dbReference type="ARBA" id="ARBA00022723"/>
    </source>
</evidence>
<dbReference type="GO" id="GO:0003677">
    <property type="term" value="F:DNA binding"/>
    <property type="evidence" value="ECO:0007669"/>
    <property type="project" value="UniProtKB-KW"/>
</dbReference>
<organism evidence="8 9">
    <name type="scientific">Aspergillus tamarii</name>
    <dbReference type="NCBI Taxonomy" id="41984"/>
    <lineage>
        <taxon>Eukaryota</taxon>
        <taxon>Fungi</taxon>
        <taxon>Dikarya</taxon>
        <taxon>Ascomycota</taxon>
        <taxon>Pezizomycotina</taxon>
        <taxon>Eurotiomycetes</taxon>
        <taxon>Eurotiomycetidae</taxon>
        <taxon>Eurotiales</taxon>
        <taxon>Aspergillaceae</taxon>
        <taxon>Aspergillus</taxon>
        <taxon>Aspergillus subgen. Circumdati</taxon>
    </lineage>
</organism>
<dbReference type="SMART" id="SM00906">
    <property type="entry name" value="Fungal_trans"/>
    <property type="match status" value="1"/>
</dbReference>
<evidence type="ECO:0000256" key="3">
    <source>
        <dbReference type="ARBA" id="ARBA00023015"/>
    </source>
</evidence>
<dbReference type="GO" id="GO:0009893">
    <property type="term" value="P:positive regulation of metabolic process"/>
    <property type="evidence" value="ECO:0007669"/>
    <property type="project" value="UniProtKB-ARBA"/>
</dbReference>
<dbReference type="EMBL" id="ML738692">
    <property type="protein sequence ID" value="KAE8158584.1"/>
    <property type="molecule type" value="Genomic_DNA"/>
</dbReference>
<keyword evidence="2" id="KW-0479">Metal-binding</keyword>
<dbReference type="OrthoDB" id="4934715at2759"/>
<dbReference type="Pfam" id="PF00172">
    <property type="entry name" value="Zn_clus"/>
    <property type="match status" value="1"/>
</dbReference>
<dbReference type="InterPro" id="IPR050613">
    <property type="entry name" value="Sec_Metabolite_Reg"/>
</dbReference>
<evidence type="ECO:0000256" key="4">
    <source>
        <dbReference type="ARBA" id="ARBA00023125"/>
    </source>
</evidence>
<evidence type="ECO:0000256" key="5">
    <source>
        <dbReference type="ARBA" id="ARBA00023163"/>
    </source>
</evidence>
<keyword evidence="5" id="KW-0804">Transcription</keyword>
<keyword evidence="3" id="KW-0805">Transcription regulation</keyword>
<dbReference type="PANTHER" id="PTHR31001">
    <property type="entry name" value="UNCHARACTERIZED TRANSCRIPTIONAL REGULATORY PROTEIN"/>
    <property type="match status" value="1"/>
</dbReference>
<protein>
    <recommendedName>
        <fullName evidence="7">Zn(2)-C6 fungal-type domain-containing protein</fullName>
    </recommendedName>
</protein>
<dbReference type="Pfam" id="PF04082">
    <property type="entry name" value="Fungal_trans"/>
    <property type="match status" value="1"/>
</dbReference>
<dbReference type="InterPro" id="IPR036864">
    <property type="entry name" value="Zn2-C6_fun-type_DNA-bd_sf"/>
</dbReference>
<dbReference type="Proteomes" id="UP000326950">
    <property type="component" value="Unassembled WGS sequence"/>
</dbReference>
<reference evidence="8 9" key="1">
    <citation type="submission" date="2019-04" db="EMBL/GenBank/DDBJ databases">
        <title>Friends and foes A comparative genomics study of 23 Aspergillus species from section Flavi.</title>
        <authorList>
            <consortium name="DOE Joint Genome Institute"/>
            <person name="Kjaerbolling I."/>
            <person name="Vesth T."/>
            <person name="Frisvad J.C."/>
            <person name="Nybo J.L."/>
            <person name="Theobald S."/>
            <person name="Kildgaard S."/>
            <person name="Isbrandt T."/>
            <person name="Kuo A."/>
            <person name="Sato A."/>
            <person name="Lyhne E.K."/>
            <person name="Kogle M.E."/>
            <person name="Wiebenga A."/>
            <person name="Kun R.S."/>
            <person name="Lubbers R.J."/>
            <person name="Makela M.R."/>
            <person name="Barry K."/>
            <person name="Chovatia M."/>
            <person name="Clum A."/>
            <person name="Daum C."/>
            <person name="Haridas S."/>
            <person name="He G."/>
            <person name="LaButti K."/>
            <person name="Lipzen A."/>
            <person name="Mondo S."/>
            <person name="Riley R."/>
            <person name="Salamov A."/>
            <person name="Simmons B.A."/>
            <person name="Magnuson J.K."/>
            <person name="Henrissat B."/>
            <person name="Mortensen U.H."/>
            <person name="Larsen T.O."/>
            <person name="Devries R.P."/>
            <person name="Grigoriev I.V."/>
            <person name="Machida M."/>
            <person name="Baker S.E."/>
            <person name="Andersen M.R."/>
        </authorList>
    </citation>
    <scope>NUCLEOTIDE SEQUENCE [LARGE SCALE GENOMIC DNA]</scope>
    <source>
        <strain evidence="8 9">CBS 117626</strain>
    </source>
</reference>
<dbReference type="PANTHER" id="PTHR31001:SF86">
    <property type="entry name" value="ZN(II)2CYS6 TRANSCRIPTION FACTOR (EUROFUNG)"/>
    <property type="match status" value="1"/>
</dbReference>
<accession>A0A5N6UIW1</accession>
<feature type="domain" description="Zn(2)-C6 fungal-type" evidence="7">
    <location>
        <begin position="22"/>
        <end position="53"/>
    </location>
</feature>
<dbReference type="CDD" id="cd12148">
    <property type="entry name" value="fungal_TF_MHR"/>
    <property type="match status" value="1"/>
</dbReference>
<dbReference type="GO" id="GO:0006351">
    <property type="term" value="P:DNA-templated transcription"/>
    <property type="evidence" value="ECO:0007669"/>
    <property type="project" value="InterPro"/>
</dbReference>
<keyword evidence="4" id="KW-0238">DNA-binding</keyword>
<keyword evidence="6" id="KW-0539">Nucleus</keyword>
<dbReference type="AlphaFoldDB" id="A0A5N6UIW1"/>
<gene>
    <name evidence="8" type="ORF">BDV40DRAFT_307687</name>
</gene>
<dbReference type="GO" id="GO:0005634">
    <property type="term" value="C:nucleus"/>
    <property type="evidence" value="ECO:0007669"/>
    <property type="project" value="UniProtKB-SubCell"/>
</dbReference>
<dbReference type="SUPFAM" id="SSF57701">
    <property type="entry name" value="Zn2/Cys6 DNA-binding domain"/>
    <property type="match status" value="1"/>
</dbReference>
<keyword evidence="9" id="KW-1185">Reference proteome</keyword>
<dbReference type="GO" id="GO:0000981">
    <property type="term" value="F:DNA-binding transcription factor activity, RNA polymerase II-specific"/>
    <property type="evidence" value="ECO:0007669"/>
    <property type="project" value="InterPro"/>
</dbReference>
<dbReference type="InterPro" id="IPR007219">
    <property type="entry name" value="XnlR_reg_dom"/>
</dbReference>
<name>A0A5N6UIW1_ASPTM</name>
<dbReference type="InterPro" id="IPR001138">
    <property type="entry name" value="Zn2Cys6_DnaBD"/>
</dbReference>
<evidence type="ECO:0000313" key="8">
    <source>
        <dbReference type="EMBL" id="KAE8158584.1"/>
    </source>
</evidence>
<comment type="subcellular location">
    <subcellularLocation>
        <location evidence="1">Nucleus</location>
    </subcellularLocation>
</comment>